<dbReference type="InterPro" id="IPR029016">
    <property type="entry name" value="GAF-like_dom_sf"/>
</dbReference>
<sequence>MEAADQHAWRNSEFRQTQYAMATNSVGKNDGKSIQSVDRALSILEALSLSNSPLMLNEIAKLVGINLSTCHHLVKTLVKRGYVVYAGRSSGYSLSSRLEAVAQRSVRDYNLVEFVRPKLQELNIDLREAVQMAVLRGSALVTHIRLPSHIAPQLDLREYAKLHTVHAVAPGKAILAWLPEAELARVVADNGLASFTDKTITSLGALIEELRLVRRSGFAMDDGEFRPDLVGYGAVVRDMSGAVVCSVGATIPRKRASDAYRSHVARAVVDCARELSGRMPAGCFV</sequence>
<evidence type="ECO:0000313" key="6">
    <source>
        <dbReference type="EMBL" id="SMF58650.1"/>
    </source>
</evidence>
<organism evidence="6 7">
    <name type="scientific">Xaviernesmea oryzae</name>
    <dbReference type="NCBI Taxonomy" id="464029"/>
    <lineage>
        <taxon>Bacteria</taxon>
        <taxon>Pseudomonadati</taxon>
        <taxon>Pseudomonadota</taxon>
        <taxon>Alphaproteobacteria</taxon>
        <taxon>Hyphomicrobiales</taxon>
        <taxon>Rhizobiaceae</taxon>
        <taxon>Rhizobium/Agrobacterium group</taxon>
        <taxon>Xaviernesmea</taxon>
    </lineage>
</organism>
<keyword evidence="3" id="KW-0804">Transcription</keyword>
<feature type="domain" description="IclR-ED" evidence="5">
    <location>
        <begin position="97"/>
        <end position="281"/>
    </location>
</feature>
<dbReference type="Pfam" id="PF09339">
    <property type="entry name" value="HTH_IclR"/>
    <property type="match status" value="1"/>
</dbReference>
<dbReference type="EMBL" id="FXAF01000008">
    <property type="protein sequence ID" value="SMF58650.1"/>
    <property type="molecule type" value="Genomic_DNA"/>
</dbReference>
<dbReference type="STRING" id="464029.SAMN02982989_0813"/>
<dbReference type="Pfam" id="PF01614">
    <property type="entry name" value="IclR_C"/>
    <property type="match status" value="1"/>
</dbReference>
<dbReference type="CDD" id="cd00090">
    <property type="entry name" value="HTH_ARSR"/>
    <property type="match status" value="1"/>
</dbReference>
<dbReference type="GO" id="GO:0003677">
    <property type="term" value="F:DNA binding"/>
    <property type="evidence" value="ECO:0007669"/>
    <property type="project" value="UniProtKB-KW"/>
</dbReference>
<dbReference type="PANTHER" id="PTHR30136:SF24">
    <property type="entry name" value="HTH-TYPE TRANSCRIPTIONAL REPRESSOR ALLR"/>
    <property type="match status" value="1"/>
</dbReference>
<dbReference type="GO" id="GO:0003700">
    <property type="term" value="F:DNA-binding transcription factor activity"/>
    <property type="evidence" value="ECO:0007669"/>
    <property type="project" value="TreeGrafter"/>
</dbReference>
<dbReference type="InterPro" id="IPR014757">
    <property type="entry name" value="Tscrpt_reg_IclR_C"/>
</dbReference>
<evidence type="ECO:0000259" key="5">
    <source>
        <dbReference type="PROSITE" id="PS51078"/>
    </source>
</evidence>
<dbReference type="InterPro" id="IPR036390">
    <property type="entry name" value="WH_DNA-bd_sf"/>
</dbReference>
<reference evidence="7" key="1">
    <citation type="submission" date="2017-04" db="EMBL/GenBank/DDBJ databases">
        <authorList>
            <person name="Varghese N."/>
            <person name="Submissions S."/>
        </authorList>
    </citation>
    <scope>NUCLEOTIDE SEQUENCE [LARGE SCALE GENOMIC DNA]</scope>
    <source>
        <strain evidence="7">B4P</strain>
    </source>
</reference>
<proteinExistence type="predicted"/>
<keyword evidence="2" id="KW-0238">DNA-binding</keyword>
<evidence type="ECO:0000256" key="1">
    <source>
        <dbReference type="ARBA" id="ARBA00023015"/>
    </source>
</evidence>
<dbReference type="Proteomes" id="UP000192903">
    <property type="component" value="Unassembled WGS sequence"/>
</dbReference>
<evidence type="ECO:0000259" key="4">
    <source>
        <dbReference type="PROSITE" id="PS51077"/>
    </source>
</evidence>
<dbReference type="PROSITE" id="PS51078">
    <property type="entry name" value="ICLR_ED"/>
    <property type="match status" value="1"/>
</dbReference>
<dbReference type="SUPFAM" id="SSF55781">
    <property type="entry name" value="GAF domain-like"/>
    <property type="match status" value="1"/>
</dbReference>
<dbReference type="InterPro" id="IPR036388">
    <property type="entry name" value="WH-like_DNA-bd_sf"/>
</dbReference>
<dbReference type="Gene3D" id="3.30.450.40">
    <property type="match status" value="1"/>
</dbReference>
<gene>
    <name evidence="6" type="ORF">SAMN02982989_0813</name>
</gene>
<evidence type="ECO:0000256" key="3">
    <source>
        <dbReference type="ARBA" id="ARBA00023163"/>
    </source>
</evidence>
<dbReference type="InterPro" id="IPR050707">
    <property type="entry name" value="HTH_MetabolicPath_Reg"/>
</dbReference>
<dbReference type="PANTHER" id="PTHR30136">
    <property type="entry name" value="HELIX-TURN-HELIX TRANSCRIPTIONAL REGULATOR, ICLR FAMILY"/>
    <property type="match status" value="1"/>
</dbReference>
<keyword evidence="1" id="KW-0805">Transcription regulation</keyword>
<evidence type="ECO:0000256" key="2">
    <source>
        <dbReference type="ARBA" id="ARBA00023125"/>
    </source>
</evidence>
<dbReference type="PROSITE" id="PS51077">
    <property type="entry name" value="HTH_ICLR"/>
    <property type="match status" value="1"/>
</dbReference>
<evidence type="ECO:0000313" key="7">
    <source>
        <dbReference type="Proteomes" id="UP000192903"/>
    </source>
</evidence>
<dbReference type="Gene3D" id="1.10.10.10">
    <property type="entry name" value="Winged helix-like DNA-binding domain superfamily/Winged helix DNA-binding domain"/>
    <property type="match status" value="1"/>
</dbReference>
<dbReference type="SMART" id="SM00346">
    <property type="entry name" value="HTH_ICLR"/>
    <property type="match status" value="1"/>
</dbReference>
<dbReference type="InterPro" id="IPR005471">
    <property type="entry name" value="Tscrpt_reg_IclR_N"/>
</dbReference>
<protein>
    <submittedName>
        <fullName evidence="6">Transcriptional regulator, IclR family</fullName>
    </submittedName>
</protein>
<feature type="domain" description="HTH iclR-type" evidence="4">
    <location>
        <begin position="34"/>
        <end position="96"/>
    </location>
</feature>
<keyword evidence="7" id="KW-1185">Reference proteome</keyword>
<accession>A0A1X7FTR1</accession>
<name>A0A1X7FTR1_9HYPH</name>
<dbReference type="SUPFAM" id="SSF46785">
    <property type="entry name" value="Winged helix' DNA-binding domain"/>
    <property type="match status" value="1"/>
</dbReference>
<dbReference type="RefSeq" id="WP_210189668.1">
    <property type="nucleotide sequence ID" value="NZ_FXAF01000008.1"/>
</dbReference>
<dbReference type="GO" id="GO:0045892">
    <property type="term" value="P:negative regulation of DNA-templated transcription"/>
    <property type="evidence" value="ECO:0007669"/>
    <property type="project" value="TreeGrafter"/>
</dbReference>
<dbReference type="AlphaFoldDB" id="A0A1X7FTR1"/>
<dbReference type="InterPro" id="IPR011991">
    <property type="entry name" value="ArsR-like_HTH"/>
</dbReference>